<evidence type="ECO:0000256" key="2">
    <source>
        <dbReference type="SAM" id="MobiDB-lite"/>
    </source>
</evidence>
<feature type="compositionally biased region" description="Polar residues" evidence="2">
    <location>
        <begin position="448"/>
        <end position="458"/>
    </location>
</feature>
<dbReference type="OMA" id="EYCTYWI"/>
<evidence type="ECO:0000259" key="3">
    <source>
        <dbReference type="PROSITE" id="PS50103"/>
    </source>
</evidence>
<dbReference type="InterPro" id="IPR000571">
    <property type="entry name" value="Znf_CCCH"/>
</dbReference>
<feature type="domain" description="C3H1-type" evidence="3">
    <location>
        <begin position="213"/>
        <end position="242"/>
    </location>
</feature>
<protein>
    <recommendedName>
        <fullName evidence="3">C3H1-type domain-containing protein</fullName>
    </recommendedName>
</protein>
<name>M3B3B0_SPHMS</name>
<dbReference type="Proteomes" id="UP000016931">
    <property type="component" value="Unassembled WGS sequence"/>
</dbReference>
<feature type="compositionally biased region" description="Polar residues" evidence="2">
    <location>
        <begin position="92"/>
        <end position="105"/>
    </location>
</feature>
<dbReference type="RefSeq" id="XP_016762403.1">
    <property type="nucleotide sequence ID" value="XM_016901919.1"/>
</dbReference>
<keyword evidence="1" id="KW-0479">Metal-binding</keyword>
<feature type="compositionally biased region" description="Polar residues" evidence="2">
    <location>
        <begin position="373"/>
        <end position="414"/>
    </location>
</feature>
<gene>
    <name evidence="4" type="ORF">SEPMUDRAFT_124501</name>
</gene>
<feature type="region of interest" description="Disordered" evidence="2">
    <location>
        <begin position="1"/>
        <end position="28"/>
    </location>
</feature>
<dbReference type="GeneID" id="27899056"/>
<proteinExistence type="predicted"/>
<feature type="compositionally biased region" description="Basic residues" evidence="2">
    <location>
        <begin position="482"/>
        <end position="492"/>
    </location>
</feature>
<keyword evidence="5" id="KW-1185">Reference proteome</keyword>
<dbReference type="GO" id="GO:0008270">
    <property type="term" value="F:zinc ion binding"/>
    <property type="evidence" value="ECO:0007669"/>
    <property type="project" value="UniProtKB-KW"/>
</dbReference>
<keyword evidence="1" id="KW-0863">Zinc-finger</keyword>
<feature type="region of interest" description="Disordered" evidence="2">
    <location>
        <begin position="373"/>
        <end position="521"/>
    </location>
</feature>
<dbReference type="HOGENOM" id="CLU_494421_0_0_1"/>
<evidence type="ECO:0000256" key="1">
    <source>
        <dbReference type="PROSITE-ProRule" id="PRU00723"/>
    </source>
</evidence>
<dbReference type="STRING" id="692275.M3B3B0"/>
<evidence type="ECO:0000313" key="5">
    <source>
        <dbReference type="Proteomes" id="UP000016931"/>
    </source>
</evidence>
<feature type="compositionally biased region" description="Basic and acidic residues" evidence="2">
    <location>
        <begin position="424"/>
        <end position="433"/>
    </location>
</feature>
<accession>M3B3B0</accession>
<evidence type="ECO:0000313" key="4">
    <source>
        <dbReference type="EMBL" id="EMF14282.1"/>
    </source>
</evidence>
<dbReference type="eggNOG" id="ENOG502ST3I">
    <property type="taxonomic scope" value="Eukaryota"/>
</dbReference>
<dbReference type="OrthoDB" id="5355510at2759"/>
<feature type="zinc finger region" description="C3H1-type" evidence="1">
    <location>
        <begin position="213"/>
        <end position="242"/>
    </location>
</feature>
<feature type="compositionally biased region" description="Acidic residues" evidence="2">
    <location>
        <begin position="289"/>
        <end position="309"/>
    </location>
</feature>
<sequence>MTTHAFTRVPGVLPGAGYQPRSDPTAEQASPRLAYFITRNNGLPVPLIPADELPFAVKLQGVSRVLNPQDTYGLQYIGTSPYTGATFHLESGSPSAALQRSNKQPPNDPFQAYNQGGTGMRQFLPPDALARQTSANNSPVIGNSPAVASKRPLSASETAKSWRRSDPVDSSDAATQNVIAAILRSEAGAETAERIGYRSRDLTPPPSGITPDQDKKVFCTHWIMTGDCKFVQQGCRYKHEMPTEAKLKELGIRHKPRWWQEQNAAIKLGGARNVLGPALKPMEMLSMGNDEEADDESSSDDSSDEDSENEVPVVGKKSLSPVKKETGNGSKQTFQQEIKSPVMPSTGRLCPTMDKVKDIRKPSAAASDLIDLLSTSSVSTMPSKPSLSNNTSRTSISPNTGSVPGTPPSSQQTAKVFVPAGESPEIHIAEMKKRERSTRHKQQHDSSSHVSPSQTCSSVKAVVNGLHASRHALSSSADSSPKRNKISCRLRRPATMSSPARFGAGVAAIVNSPSSGAEKKG</sequence>
<keyword evidence="1" id="KW-0862">Zinc</keyword>
<feature type="region of interest" description="Disordered" evidence="2">
    <location>
        <begin position="88"/>
        <end position="116"/>
    </location>
</feature>
<feature type="region of interest" description="Disordered" evidence="2">
    <location>
        <begin position="289"/>
        <end position="355"/>
    </location>
</feature>
<feature type="region of interest" description="Disordered" evidence="2">
    <location>
        <begin position="133"/>
        <end position="171"/>
    </location>
</feature>
<dbReference type="EMBL" id="KB456262">
    <property type="protein sequence ID" value="EMF14282.1"/>
    <property type="molecule type" value="Genomic_DNA"/>
</dbReference>
<reference evidence="4 5" key="1">
    <citation type="journal article" date="2012" name="PLoS Pathog.">
        <title>Diverse lifestyles and strategies of plant pathogenesis encoded in the genomes of eighteen Dothideomycetes fungi.</title>
        <authorList>
            <person name="Ohm R.A."/>
            <person name="Feau N."/>
            <person name="Henrissat B."/>
            <person name="Schoch C.L."/>
            <person name="Horwitz B.A."/>
            <person name="Barry K.W."/>
            <person name="Condon B.J."/>
            <person name="Copeland A.C."/>
            <person name="Dhillon B."/>
            <person name="Glaser F."/>
            <person name="Hesse C.N."/>
            <person name="Kosti I."/>
            <person name="LaButti K."/>
            <person name="Lindquist E.A."/>
            <person name="Lucas S."/>
            <person name="Salamov A.A."/>
            <person name="Bradshaw R.E."/>
            <person name="Ciuffetti L."/>
            <person name="Hamelin R.C."/>
            <person name="Kema G.H.J."/>
            <person name="Lawrence C."/>
            <person name="Scott J.A."/>
            <person name="Spatafora J.W."/>
            <person name="Turgeon B.G."/>
            <person name="de Wit P.J.G.M."/>
            <person name="Zhong S."/>
            <person name="Goodwin S.B."/>
            <person name="Grigoriev I.V."/>
        </authorList>
    </citation>
    <scope>NUCLEOTIDE SEQUENCE [LARGE SCALE GENOMIC DNA]</scope>
    <source>
        <strain evidence="4 5">SO2202</strain>
    </source>
</reference>
<dbReference type="PROSITE" id="PS50103">
    <property type="entry name" value="ZF_C3H1"/>
    <property type="match status" value="1"/>
</dbReference>
<feature type="compositionally biased region" description="Polar residues" evidence="2">
    <location>
        <begin position="327"/>
        <end position="338"/>
    </location>
</feature>
<dbReference type="AlphaFoldDB" id="M3B3B0"/>
<organism evidence="4 5">
    <name type="scientific">Sphaerulina musiva (strain SO2202)</name>
    <name type="common">Poplar stem canker fungus</name>
    <name type="synonym">Septoria musiva</name>
    <dbReference type="NCBI Taxonomy" id="692275"/>
    <lineage>
        <taxon>Eukaryota</taxon>
        <taxon>Fungi</taxon>
        <taxon>Dikarya</taxon>
        <taxon>Ascomycota</taxon>
        <taxon>Pezizomycotina</taxon>
        <taxon>Dothideomycetes</taxon>
        <taxon>Dothideomycetidae</taxon>
        <taxon>Mycosphaerellales</taxon>
        <taxon>Mycosphaerellaceae</taxon>
        <taxon>Sphaerulina</taxon>
    </lineage>
</organism>